<dbReference type="SMART" id="SM00342">
    <property type="entry name" value="HTH_ARAC"/>
    <property type="match status" value="1"/>
</dbReference>
<organism evidence="5 6">
    <name type="scientific">Bowmanella denitrificans</name>
    <dbReference type="NCBI Taxonomy" id="366582"/>
    <lineage>
        <taxon>Bacteria</taxon>
        <taxon>Pseudomonadati</taxon>
        <taxon>Pseudomonadota</taxon>
        <taxon>Gammaproteobacteria</taxon>
        <taxon>Alteromonadales</taxon>
        <taxon>Alteromonadaceae</taxon>
        <taxon>Bowmanella</taxon>
    </lineage>
</organism>
<sequence>MRWTETLGNKAYFYRKMLWAKQYMDQHFAEELDIAQVANQACFSKFDFIRQFKKTYHRTPYQYLKFIRLHRAAILLRSGQYSVQEVCFQVGYTSLSSFSGLFKSAYDQSPNKYLQAHKARARQQAIGPSCVIPACFATLQSCIKQQF</sequence>
<evidence type="ECO:0000256" key="2">
    <source>
        <dbReference type="ARBA" id="ARBA00023125"/>
    </source>
</evidence>
<evidence type="ECO:0000256" key="1">
    <source>
        <dbReference type="ARBA" id="ARBA00023015"/>
    </source>
</evidence>
<reference evidence="5 6" key="1">
    <citation type="journal article" date="2019" name="Int. J. Syst. Evol. Microbiol.">
        <title>The Global Catalogue of Microorganisms (GCM) 10K type strain sequencing project: providing services to taxonomists for standard genome sequencing and annotation.</title>
        <authorList>
            <consortium name="The Broad Institute Genomics Platform"/>
            <consortium name="The Broad Institute Genome Sequencing Center for Infectious Disease"/>
            <person name="Wu L."/>
            <person name="Ma J."/>
        </authorList>
    </citation>
    <scope>NUCLEOTIDE SEQUENCE [LARGE SCALE GENOMIC DNA]</scope>
    <source>
        <strain evidence="5 6">JCM 13378</strain>
    </source>
</reference>
<dbReference type="SUPFAM" id="SSF46689">
    <property type="entry name" value="Homeodomain-like"/>
    <property type="match status" value="2"/>
</dbReference>
<keyword evidence="1" id="KW-0805">Transcription regulation</keyword>
<dbReference type="PANTHER" id="PTHR43280:SF2">
    <property type="entry name" value="HTH-TYPE TRANSCRIPTIONAL REGULATOR EXSA"/>
    <property type="match status" value="1"/>
</dbReference>
<name>A0ABN0WLI9_9ALTE</name>
<dbReference type="EMBL" id="BAAAEI010000001">
    <property type="protein sequence ID" value="GAA0341223.1"/>
    <property type="molecule type" value="Genomic_DNA"/>
</dbReference>
<dbReference type="Proteomes" id="UP001501757">
    <property type="component" value="Unassembled WGS sequence"/>
</dbReference>
<gene>
    <name evidence="5" type="ORF">GCM10009092_02190</name>
</gene>
<dbReference type="InterPro" id="IPR018062">
    <property type="entry name" value="HTH_AraC-typ_CS"/>
</dbReference>
<accession>A0ABN0WLI9</accession>
<evidence type="ECO:0000259" key="4">
    <source>
        <dbReference type="PROSITE" id="PS01124"/>
    </source>
</evidence>
<dbReference type="InterPro" id="IPR009057">
    <property type="entry name" value="Homeodomain-like_sf"/>
</dbReference>
<dbReference type="PROSITE" id="PS01124">
    <property type="entry name" value="HTH_ARAC_FAMILY_2"/>
    <property type="match status" value="1"/>
</dbReference>
<evidence type="ECO:0000313" key="5">
    <source>
        <dbReference type="EMBL" id="GAA0341223.1"/>
    </source>
</evidence>
<feature type="domain" description="HTH araC/xylS-type" evidence="4">
    <location>
        <begin position="18"/>
        <end position="116"/>
    </location>
</feature>
<protein>
    <recommendedName>
        <fullName evidence="4">HTH araC/xylS-type domain-containing protein</fullName>
    </recommendedName>
</protein>
<comment type="caution">
    <text evidence="5">The sequence shown here is derived from an EMBL/GenBank/DDBJ whole genome shotgun (WGS) entry which is preliminary data.</text>
</comment>
<proteinExistence type="predicted"/>
<dbReference type="PANTHER" id="PTHR43280">
    <property type="entry name" value="ARAC-FAMILY TRANSCRIPTIONAL REGULATOR"/>
    <property type="match status" value="1"/>
</dbReference>
<evidence type="ECO:0000313" key="6">
    <source>
        <dbReference type="Proteomes" id="UP001501757"/>
    </source>
</evidence>
<dbReference type="PROSITE" id="PS00041">
    <property type="entry name" value="HTH_ARAC_FAMILY_1"/>
    <property type="match status" value="1"/>
</dbReference>
<keyword evidence="2" id="KW-0238">DNA-binding</keyword>
<keyword evidence="6" id="KW-1185">Reference proteome</keyword>
<dbReference type="Pfam" id="PF12833">
    <property type="entry name" value="HTH_18"/>
    <property type="match status" value="1"/>
</dbReference>
<keyword evidence="3" id="KW-0804">Transcription</keyword>
<dbReference type="Gene3D" id="1.10.10.60">
    <property type="entry name" value="Homeodomain-like"/>
    <property type="match status" value="2"/>
</dbReference>
<evidence type="ECO:0000256" key="3">
    <source>
        <dbReference type="ARBA" id="ARBA00023163"/>
    </source>
</evidence>
<dbReference type="InterPro" id="IPR018060">
    <property type="entry name" value="HTH_AraC"/>
</dbReference>